<keyword evidence="8" id="KW-1185">Reference proteome</keyword>
<organism evidence="7 8">
    <name type="scientific">Armatimonas rosea</name>
    <dbReference type="NCBI Taxonomy" id="685828"/>
    <lineage>
        <taxon>Bacteria</taxon>
        <taxon>Bacillati</taxon>
        <taxon>Armatimonadota</taxon>
        <taxon>Armatimonadia</taxon>
        <taxon>Armatimonadales</taxon>
        <taxon>Armatimonadaceae</taxon>
        <taxon>Armatimonas</taxon>
    </lineage>
</organism>
<gene>
    <name evidence="7" type="ORF">HNQ39_002206</name>
</gene>
<dbReference type="InterPro" id="IPR013762">
    <property type="entry name" value="Integrase-like_cat_sf"/>
</dbReference>
<dbReference type="EMBL" id="JACHGW010000002">
    <property type="protein sequence ID" value="MBB6050415.1"/>
    <property type="molecule type" value="Genomic_DNA"/>
</dbReference>
<evidence type="ECO:0000256" key="1">
    <source>
        <dbReference type="ARBA" id="ARBA00008857"/>
    </source>
</evidence>
<dbReference type="GO" id="GO:0006310">
    <property type="term" value="P:DNA recombination"/>
    <property type="evidence" value="ECO:0007669"/>
    <property type="project" value="UniProtKB-KW"/>
</dbReference>
<dbReference type="CDD" id="cd00397">
    <property type="entry name" value="DNA_BRE_C"/>
    <property type="match status" value="1"/>
</dbReference>
<evidence type="ECO:0000256" key="3">
    <source>
        <dbReference type="ARBA" id="ARBA00023172"/>
    </source>
</evidence>
<feature type="domain" description="Tyr recombinase" evidence="5">
    <location>
        <begin position="139"/>
        <end position="321"/>
    </location>
</feature>
<comment type="caution">
    <text evidence="7">The sequence shown here is derived from an EMBL/GenBank/DDBJ whole genome shotgun (WGS) entry which is preliminary data.</text>
</comment>
<protein>
    <submittedName>
        <fullName evidence="7">Site-specific recombinase XerD</fullName>
    </submittedName>
</protein>
<dbReference type="GO" id="GO:0015074">
    <property type="term" value="P:DNA integration"/>
    <property type="evidence" value="ECO:0007669"/>
    <property type="project" value="InterPro"/>
</dbReference>
<dbReference type="InterPro" id="IPR010998">
    <property type="entry name" value="Integrase_recombinase_N"/>
</dbReference>
<dbReference type="PROSITE" id="PS51898">
    <property type="entry name" value="TYR_RECOMBINASE"/>
    <property type="match status" value="1"/>
</dbReference>
<dbReference type="Pfam" id="PF00589">
    <property type="entry name" value="Phage_integrase"/>
    <property type="match status" value="1"/>
</dbReference>
<feature type="domain" description="Core-binding (CB)" evidence="6">
    <location>
        <begin position="21"/>
        <end position="118"/>
    </location>
</feature>
<evidence type="ECO:0000259" key="6">
    <source>
        <dbReference type="PROSITE" id="PS51900"/>
    </source>
</evidence>
<dbReference type="PANTHER" id="PTHR30349:SF41">
    <property type="entry name" value="INTEGRASE_RECOMBINASE PROTEIN MJ0367-RELATED"/>
    <property type="match status" value="1"/>
</dbReference>
<dbReference type="Proteomes" id="UP000520814">
    <property type="component" value="Unassembled WGS sequence"/>
</dbReference>
<evidence type="ECO:0000256" key="2">
    <source>
        <dbReference type="ARBA" id="ARBA00023125"/>
    </source>
</evidence>
<evidence type="ECO:0000313" key="8">
    <source>
        <dbReference type="Proteomes" id="UP000520814"/>
    </source>
</evidence>
<evidence type="ECO:0000259" key="5">
    <source>
        <dbReference type="PROSITE" id="PS51898"/>
    </source>
</evidence>
<proteinExistence type="inferred from homology"/>
<evidence type="ECO:0000256" key="4">
    <source>
        <dbReference type="PROSITE-ProRule" id="PRU01248"/>
    </source>
</evidence>
<sequence length="337" mass="37857">MQKSTHLLSKNRSPENSISASVLSRLLDSYLLACDIASHSDRTIQNRRERIRGLLWFLGKRGLETCGLDELRQFMHYLGHGHEEPGGRFGCARLTKASSPGTIKSYHSSLRTFFNWLVEEGELESSPMERIKPPIDRPDQIQPFSNDQLRKLLLAAKKTTHPRRNEAILLLLLDTGIRASEICSLRVCDLSLQEGSIRVEGKGGKKRSLHFDRETKKALYLYLAEEERHADQALFLSDRGRDAGEGLTRQGLLVAIRRMGKQAGIASVRCSPHTFRHTFAISFLRAGGNVFTLKELLGHTSLAMTNRYVSVAQADLSEAARRFSPVAHLKRGKLTQS</sequence>
<name>A0A7W9W6T9_ARMRO</name>
<keyword evidence="3" id="KW-0233">DNA recombination</keyword>
<dbReference type="SUPFAM" id="SSF56349">
    <property type="entry name" value="DNA breaking-rejoining enzymes"/>
    <property type="match status" value="1"/>
</dbReference>
<keyword evidence="2 4" id="KW-0238">DNA-binding</keyword>
<dbReference type="PROSITE" id="PS51900">
    <property type="entry name" value="CB"/>
    <property type="match status" value="1"/>
</dbReference>
<dbReference type="PANTHER" id="PTHR30349">
    <property type="entry name" value="PHAGE INTEGRASE-RELATED"/>
    <property type="match status" value="1"/>
</dbReference>
<dbReference type="InterPro" id="IPR044068">
    <property type="entry name" value="CB"/>
</dbReference>
<dbReference type="InterPro" id="IPR002104">
    <property type="entry name" value="Integrase_catalytic"/>
</dbReference>
<dbReference type="InterPro" id="IPR050090">
    <property type="entry name" value="Tyrosine_recombinase_XerCD"/>
</dbReference>
<reference evidence="7 8" key="1">
    <citation type="submission" date="2020-08" db="EMBL/GenBank/DDBJ databases">
        <title>Genomic Encyclopedia of Type Strains, Phase IV (KMG-IV): sequencing the most valuable type-strain genomes for metagenomic binning, comparative biology and taxonomic classification.</title>
        <authorList>
            <person name="Goeker M."/>
        </authorList>
    </citation>
    <scope>NUCLEOTIDE SEQUENCE [LARGE SCALE GENOMIC DNA]</scope>
    <source>
        <strain evidence="7 8">DSM 23562</strain>
    </source>
</reference>
<dbReference type="RefSeq" id="WP_184195322.1">
    <property type="nucleotide sequence ID" value="NZ_JACHGW010000002.1"/>
</dbReference>
<dbReference type="Gene3D" id="1.10.443.10">
    <property type="entry name" value="Intergrase catalytic core"/>
    <property type="match status" value="1"/>
</dbReference>
<dbReference type="GO" id="GO:0003677">
    <property type="term" value="F:DNA binding"/>
    <property type="evidence" value="ECO:0007669"/>
    <property type="project" value="UniProtKB-UniRule"/>
</dbReference>
<dbReference type="AlphaFoldDB" id="A0A7W9W6T9"/>
<evidence type="ECO:0000313" key="7">
    <source>
        <dbReference type="EMBL" id="MBB6050415.1"/>
    </source>
</evidence>
<accession>A0A7W9W6T9</accession>
<dbReference type="Gene3D" id="1.10.150.130">
    <property type="match status" value="1"/>
</dbReference>
<dbReference type="InterPro" id="IPR011010">
    <property type="entry name" value="DNA_brk_join_enz"/>
</dbReference>
<comment type="similarity">
    <text evidence="1">Belongs to the 'phage' integrase family.</text>
</comment>